<evidence type="ECO:0000313" key="3">
    <source>
        <dbReference type="Proteomes" id="UP000299102"/>
    </source>
</evidence>
<feature type="compositionally biased region" description="Polar residues" evidence="1">
    <location>
        <begin position="28"/>
        <end position="39"/>
    </location>
</feature>
<proteinExistence type="predicted"/>
<gene>
    <name evidence="2" type="ORF">EVAR_91843_1</name>
</gene>
<reference evidence="2 3" key="1">
    <citation type="journal article" date="2019" name="Commun. Biol.">
        <title>The bagworm genome reveals a unique fibroin gene that provides high tensile strength.</title>
        <authorList>
            <person name="Kono N."/>
            <person name="Nakamura H."/>
            <person name="Ohtoshi R."/>
            <person name="Tomita M."/>
            <person name="Numata K."/>
            <person name="Arakawa K."/>
        </authorList>
    </citation>
    <scope>NUCLEOTIDE SEQUENCE [LARGE SCALE GENOMIC DNA]</scope>
</reference>
<evidence type="ECO:0000313" key="2">
    <source>
        <dbReference type="EMBL" id="GBP97225.1"/>
    </source>
</evidence>
<evidence type="ECO:0000256" key="1">
    <source>
        <dbReference type="SAM" id="MobiDB-lite"/>
    </source>
</evidence>
<dbReference type="AlphaFoldDB" id="A0A4C2AE03"/>
<accession>A0A4C2AE03</accession>
<feature type="compositionally biased region" description="Basic and acidic residues" evidence="1">
    <location>
        <begin position="15"/>
        <end position="25"/>
    </location>
</feature>
<sequence length="83" mass="9196">MKATPSARFATLDRPPTDNHVDRAPGRTRSQFSVEQQRGVTNARTQTVVKIYGQCTMSKRATPLTLKASVAAHRTNLPYNNIV</sequence>
<keyword evidence="3" id="KW-1185">Reference proteome</keyword>
<organism evidence="2 3">
    <name type="scientific">Eumeta variegata</name>
    <name type="common">Bagworm moth</name>
    <name type="synonym">Eumeta japonica</name>
    <dbReference type="NCBI Taxonomy" id="151549"/>
    <lineage>
        <taxon>Eukaryota</taxon>
        <taxon>Metazoa</taxon>
        <taxon>Ecdysozoa</taxon>
        <taxon>Arthropoda</taxon>
        <taxon>Hexapoda</taxon>
        <taxon>Insecta</taxon>
        <taxon>Pterygota</taxon>
        <taxon>Neoptera</taxon>
        <taxon>Endopterygota</taxon>
        <taxon>Lepidoptera</taxon>
        <taxon>Glossata</taxon>
        <taxon>Ditrysia</taxon>
        <taxon>Tineoidea</taxon>
        <taxon>Psychidae</taxon>
        <taxon>Oiketicinae</taxon>
        <taxon>Eumeta</taxon>
    </lineage>
</organism>
<name>A0A4C2AE03_EUMVA</name>
<feature type="region of interest" description="Disordered" evidence="1">
    <location>
        <begin position="1"/>
        <end position="39"/>
    </location>
</feature>
<dbReference type="Proteomes" id="UP000299102">
    <property type="component" value="Unassembled WGS sequence"/>
</dbReference>
<dbReference type="EMBL" id="BGZK01002899">
    <property type="protein sequence ID" value="GBP97225.1"/>
    <property type="molecule type" value="Genomic_DNA"/>
</dbReference>
<comment type="caution">
    <text evidence="2">The sequence shown here is derived from an EMBL/GenBank/DDBJ whole genome shotgun (WGS) entry which is preliminary data.</text>
</comment>
<protein>
    <submittedName>
        <fullName evidence="2">Uncharacterized protein</fullName>
    </submittedName>
</protein>